<accession>A0A8J2JG44</accession>
<dbReference type="EMBL" id="CAJVCH010062571">
    <property type="protein sequence ID" value="CAG7719575.1"/>
    <property type="molecule type" value="Genomic_DNA"/>
</dbReference>
<sequence length="51" mass="5708">MEPKETQSKDPSSTTPEGHLNGNNIPEDDDLTQFEENPDPMMETEINSEST</sequence>
<feature type="compositionally biased region" description="Acidic residues" evidence="1">
    <location>
        <begin position="26"/>
        <end position="38"/>
    </location>
</feature>
<keyword evidence="3" id="KW-1185">Reference proteome</keyword>
<name>A0A8J2JG44_9HEXA</name>
<evidence type="ECO:0000313" key="2">
    <source>
        <dbReference type="EMBL" id="CAG7719575.1"/>
    </source>
</evidence>
<dbReference type="AlphaFoldDB" id="A0A8J2JG44"/>
<evidence type="ECO:0000313" key="3">
    <source>
        <dbReference type="Proteomes" id="UP000708208"/>
    </source>
</evidence>
<comment type="caution">
    <text evidence="2">The sequence shown here is derived from an EMBL/GenBank/DDBJ whole genome shotgun (WGS) entry which is preliminary data.</text>
</comment>
<feature type="region of interest" description="Disordered" evidence="1">
    <location>
        <begin position="1"/>
        <end position="51"/>
    </location>
</feature>
<gene>
    <name evidence="2" type="ORF">AFUS01_LOCUS8894</name>
</gene>
<evidence type="ECO:0000256" key="1">
    <source>
        <dbReference type="SAM" id="MobiDB-lite"/>
    </source>
</evidence>
<protein>
    <submittedName>
        <fullName evidence="2">Uncharacterized protein</fullName>
    </submittedName>
</protein>
<feature type="compositionally biased region" description="Polar residues" evidence="1">
    <location>
        <begin position="9"/>
        <end position="24"/>
    </location>
</feature>
<organism evidence="2 3">
    <name type="scientific">Allacma fusca</name>
    <dbReference type="NCBI Taxonomy" id="39272"/>
    <lineage>
        <taxon>Eukaryota</taxon>
        <taxon>Metazoa</taxon>
        <taxon>Ecdysozoa</taxon>
        <taxon>Arthropoda</taxon>
        <taxon>Hexapoda</taxon>
        <taxon>Collembola</taxon>
        <taxon>Symphypleona</taxon>
        <taxon>Sminthuridae</taxon>
        <taxon>Allacma</taxon>
    </lineage>
</organism>
<dbReference type="Proteomes" id="UP000708208">
    <property type="component" value="Unassembled WGS sequence"/>
</dbReference>
<proteinExistence type="predicted"/>
<reference evidence="2" key="1">
    <citation type="submission" date="2021-06" db="EMBL/GenBank/DDBJ databases">
        <authorList>
            <person name="Hodson N. C."/>
            <person name="Mongue J. A."/>
            <person name="Jaron S. K."/>
        </authorList>
    </citation>
    <scope>NUCLEOTIDE SEQUENCE</scope>
</reference>
<feature type="non-terminal residue" evidence="2">
    <location>
        <position position="51"/>
    </location>
</feature>